<dbReference type="NCBIfam" id="TIGR03696">
    <property type="entry name" value="Rhs_assc_core"/>
    <property type="match status" value="1"/>
</dbReference>
<proteinExistence type="predicted"/>
<feature type="domain" description="Teneurin-like YD-shell" evidence="4">
    <location>
        <begin position="1275"/>
        <end position="1569"/>
    </location>
</feature>
<comment type="caution">
    <text evidence="5">The sequence shown here is derived from an EMBL/GenBank/DDBJ whole genome shotgun (WGS) entry which is preliminary data.</text>
</comment>
<feature type="compositionally biased region" description="Polar residues" evidence="2">
    <location>
        <begin position="1775"/>
        <end position="1793"/>
    </location>
</feature>
<dbReference type="Pfam" id="PF20148">
    <property type="entry name" value="DUF6531"/>
    <property type="match status" value="1"/>
</dbReference>
<evidence type="ECO:0000259" key="4">
    <source>
        <dbReference type="Pfam" id="PF25023"/>
    </source>
</evidence>
<dbReference type="PRINTS" id="PR00394">
    <property type="entry name" value="RHSPROTEIN"/>
</dbReference>
<evidence type="ECO:0000313" key="5">
    <source>
        <dbReference type="EMBL" id="KIA76612.1"/>
    </source>
</evidence>
<evidence type="ECO:0000313" key="6">
    <source>
        <dbReference type="Proteomes" id="UP000031307"/>
    </source>
</evidence>
<keyword evidence="1" id="KW-0677">Repeat</keyword>
<dbReference type="PANTHER" id="PTHR32305:SF15">
    <property type="entry name" value="PROTEIN RHSA-RELATED"/>
    <property type="match status" value="1"/>
</dbReference>
<evidence type="ECO:0008006" key="7">
    <source>
        <dbReference type="Google" id="ProtNLM"/>
    </source>
</evidence>
<dbReference type="InterPro" id="IPR056823">
    <property type="entry name" value="TEN-like_YD-shell"/>
</dbReference>
<dbReference type="Pfam" id="PF05593">
    <property type="entry name" value="RHS_repeat"/>
    <property type="match status" value="1"/>
</dbReference>
<feature type="domain" description="DUF6531" evidence="3">
    <location>
        <begin position="72"/>
        <end position="124"/>
    </location>
</feature>
<evidence type="ECO:0000256" key="2">
    <source>
        <dbReference type="SAM" id="MobiDB-lite"/>
    </source>
</evidence>
<protein>
    <recommendedName>
        <fullName evidence="7">Rhs family protein</fullName>
    </recommendedName>
</protein>
<gene>
    <name evidence="5" type="ORF">DB43_AA00370</name>
</gene>
<dbReference type="InterPro" id="IPR006530">
    <property type="entry name" value="YD"/>
</dbReference>
<dbReference type="Pfam" id="PF25023">
    <property type="entry name" value="TEN_YD-shell"/>
    <property type="match status" value="1"/>
</dbReference>
<dbReference type="EMBL" id="JSAM01000111">
    <property type="protein sequence ID" value="KIA76612.1"/>
    <property type="molecule type" value="Genomic_DNA"/>
</dbReference>
<dbReference type="Gene3D" id="2.180.10.10">
    <property type="entry name" value="RHS repeat-associated core"/>
    <property type="match status" value="2"/>
</dbReference>
<dbReference type="InterPro" id="IPR031325">
    <property type="entry name" value="RHS_repeat"/>
</dbReference>
<dbReference type="Proteomes" id="UP000031307">
    <property type="component" value="Unassembled WGS sequence"/>
</dbReference>
<reference evidence="5 6" key="1">
    <citation type="journal article" date="2014" name="Mol. Biol. Evol.">
        <title>Massive expansion of Ubiquitination-related gene families within the Chlamydiae.</title>
        <authorList>
            <person name="Domman D."/>
            <person name="Collingro A."/>
            <person name="Lagkouvardos I."/>
            <person name="Gehre L."/>
            <person name="Weinmaier T."/>
            <person name="Rattei T."/>
            <person name="Subtil A."/>
            <person name="Horn M."/>
        </authorList>
    </citation>
    <scope>NUCLEOTIDE SEQUENCE [LARGE SCALE GENOMIC DNA]</scope>
    <source>
        <strain evidence="5 6">OEW1</strain>
    </source>
</reference>
<feature type="region of interest" description="Disordered" evidence="2">
    <location>
        <begin position="1775"/>
        <end position="1795"/>
    </location>
</feature>
<accession>A0A0C1E5Q1</accession>
<name>A0A0C1E5Q1_9BACT</name>
<dbReference type="NCBIfam" id="TIGR01643">
    <property type="entry name" value="YD_repeat_2x"/>
    <property type="match status" value="2"/>
</dbReference>
<sequence length="1827" mass="208761">MYSYFEERVMRSFLSLLACLILLLNPLMSEEDFAVDPRDEVVKISRSKKEDDDSRISFANLLGVPNGIVAGMVNVVTGDFIQHDVDLVLPGSTPLTLERTYSSSFGEHGSLSLGWNFNHYKHLNVHFMGKKENRRYEVLLNEGMGAIANFEGYIPIPIKAKISDNSLKFGATNCGKGEISGKTNPKNIILNHSILDDSGTRYHYSVLDGSGTRHYFEKIPGADICESHLIKTLHPNGNFFEYFYSNAKVTACGLFDSKKKHICHYKIFRNDDEKNQTIEILSSDHRKATYFLVRTKKQWLLQNIKRTDGPSIEYEYQIDAYPRIIKKKLPDCRELEVVYWQRKDISNGKEIEYGDPRRYRVRYIKQPIGSSSALIQTYSFEYKPDSYTDTNLYCGGETIVRDVQNNKTIYRYNSSQRLTKIEYCGRLAKGAHRRDNFYWGGENNTNLMIHAITDQNNGVQLLHHFTYDAYGNPLTETIEGNLSGQNMCNPMVGNDQKVAKTGCESHVKICDYELQTSYNHKVCEREGIKKTKYSYYKGKDQVATKFIYDGNNIKERHFYQYNDQGMLTREVTDDGSQTNELNRTNVRQCLIHEISPVKEGLTYLPEEEKFSCVDANGQNACFKRVVNHYDKHGRLIAQDHFETDHSPSPRYRLHWTYDAHGNVIEQVNAAGETIYRTFDANDNVLSERGSHLPYRKNFSYDFMNRLTSVETIDEADISYKLFYEYDKRSNRTASIDHYGNKTCYEYDAFNRLVKTIYPPLPRDNGEIFAPTEEFEYNALGYVTKTRNGNGDLTIQQNTIRGQPYYINYSDGSIETMTYILDGNLKEKTEKNGMRTVYTYDYKDRVLTSESFSPEGECLGKHSYEYSAFHLLKETDAKGHVTTYEYNPQGQLTGALKEGSAVYYTYDPLGRKETIKTFFGHGENDYTLDVFAYDLHDYVIEARQEDAFKNVLRKQTFVYDADGNQVETSTYSDAGVSTVKTTYNCHKQPTSVTDSEGNVTRVTYRYDYVDVYGLTVPYSEITDPKGNVTVSIYNTHNNISTLQIKNAFGQIIQQREFFYDGVGQLIETREKVFKQNAFDREVITKWTYNSIGDVASCIEAVGTPEQKSTFHAFNNYSQKISTTKPDGNLIYFTYDAKGRLSAIASADQTLSYAYTYDLNDNPIIVQDFVNNCQNVRSYDRCDRLVEEKLGNGLSMRYAYDRQGRIHSSTLPDDSHVVYTYNAIDLTEVKRLNLSGEELYSQTYKYDQAGNVVQKGLPFNLGKTTYTYDLLGRHKSIHSPHFSETDVMYDDVGNLLKQTYTDPLGSLPCQYSYDDLYQLNSESSQASHSYQYDSLYNRLMKDEECFDFNSLNQLLGDRDGTYYYDPNGNLTERHDQKYTYDVWDRLLSVTVGNTRFNYTYDDLSRRLSKSKALWDPLTNAWIVQDAQYYLYQGYNEVGVCDKDRRLIEFRTLGRGQGGEIGAAIAFEIQGQVYIPVTNFIGNVQVLLSTAGEPVDVYRYTAFGEETISDSAGNNKEPTSAWRFCSKRCDSETGFIYYGRRYYDPQTARWITADPLGYEAGANLYAYANNNPLINIDLYGLDAGLVDDQDQISHQENAEAKADGQDSNIIYESVAGIANGYADPGGSLDKLFRYAGEVFQAVCNRDFTGIREKLSQKSLGWVCGTICEVFTVGLMLISNPKGMQAVVTMIRCGITHAKQAFRKIVSVATLSIVDRARSAIKNQAKLLPIRKEAKVALKEEFKLITKKILKNKSIQKLKEKFPFIFEKDPLTGSGIINHNPFNPQTDSRNPNTSENVKQYDGIGLGEDSHSDNAAEGNIRTFYDSIFDFGM</sequence>
<dbReference type="PATRIC" id="fig|83552.4.peg.2259"/>
<dbReference type="InterPro" id="IPR022385">
    <property type="entry name" value="Rhs_assc_core"/>
</dbReference>
<evidence type="ECO:0000259" key="3">
    <source>
        <dbReference type="Pfam" id="PF20148"/>
    </source>
</evidence>
<evidence type="ECO:0000256" key="1">
    <source>
        <dbReference type="ARBA" id="ARBA00022737"/>
    </source>
</evidence>
<dbReference type="InterPro" id="IPR050708">
    <property type="entry name" value="T6SS_VgrG/RHS"/>
</dbReference>
<dbReference type="InterPro" id="IPR045351">
    <property type="entry name" value="DUF6531"/>
</dbReference>
<organism evidence="5 6">
    <name type="scientific">Parachlamydia acanthamoebae</name>
    <dbReference type="NCBI Taxonomy" id="83552"/>
    <lineage>
        <taxon>Bacteria</taxon>
        <taxon>Pseudomonadati</taxon>
        <taxon>Chlamydiota</taxon>
        <taxon>Chlamydiia</taxon>
        <taxon>Parachlamydiales</taxon>
        <taxon>Parachlamydiaceae</taxon>
        <taxon>Parachlamydia</taxon>
    </lineage>
</organism>
<dbReference type="PANTHER" id="PTHR32305">
    <property type="match status" value="1"/>
</dbReference>